<feature type="domain" description="Putative radical SAM N-terminal" evidence="3">
    <location>
        <begin position="66"/>
        <end position="210"/>
    </location>
</feature>
<evidence type="ECO:0000259" key="2">
    <source>
        <dbReference type="Pfam" id="PF17820"/>
    </source>
</evidence>
<dbReference type="Pfam" id="PF19238">
    <property type="entry name" value="Radical_SAM_2"/>
    <property type="match status" value="1"/>
</dbReference>
<evidence type="ECO:0000313" key="5">
    <source>
        <dbReference type="Proteomes" id="UP000632828"/>
    </source>
</evidence>
<dbReference type="InterPro" id="IPR058240">
    <property type="entry name" value="rSAM_sf"/>
</dbReference>
<name>A0A8J6QLL7_9BACT</name>
<accession>A0A8J6QLL7</accession>
<protein>
    <submittedName>
        <fullName evidence="4">DUF512 domain-containing protein</fullName>
    </submittedName>
</protein>
<dbReference type="InterPro" id="IPR041489">
    <property type="entry name" value="PDZ_6"/>
</dbReference>
<proteinExistence type="predicted"/>
<comment type="caution">
    <text evidence="4">The sequence shown here is derived from an EMBL/GenBank/DDBJ whole genome shotgun (WGS) entry which is preliminary data.</text>
</comment>
<dbReference type="InterPro" id="IPR007549">
    <property type="entry name" value="DUF512"/>
</dbReference>
<dbReference type="Pfam" id="PF04459">
    <property type="entry name" value="DUF512"/>
    <property type="match status" value="1"/>
</dbReference>
<feature type="domain" description="DUF512" evidence="1">
    <location>
        <begin position="213"/>
        <end position="413"/>
    </location>
</feature>
<keyword evidence="5" id="KW-1185">Reference proteome</keyword>
<evidence type="ECO:0000259" key="3">
    <source>
        <dbReference type="Pfam" id="PF19238"/>
    </source>
</evidence>
<dbReference type="Pfam" id="PF17820">
    <property type="entry name" value="PDZ_6"/>
    <property type="match status" value="1"/>
</dbReference>
<dbReference type="Gene3D" id="2.30.42.10">
    <property type="match status" value="1"/>
</dbReference>
<dbReference type="Proteomes" id="UP000632828">
    <property type="component" value="Unassembled WGS sequence"/>
</dbReference>
<evidence type="ECO:0000259" key="1">
    <source>
        <dbReference type="Pfam" id="PF04459"/>
    </source>
</evidence>
<reference evidence="4" key="1">
    <citation type="submission" date="2020-09" db="EMBL/GenBank/DDBJ databases">
        <title>Pelobacter alkaliphilus sp. nov., a novel anaerobic arsenate-reducing bacterium from terrestrial mud volcano.</title>
        <authorList>
            <person name="Khomyakova M.A."/>
            <person name="Merkel A.Y."/>
            <person name="Slobodkin A.I."/>
        </authorList>
    </citation>
    <scope>NUCLEOTIDE SEQUENCE</scope>
    <source>
        <strain evidence="4">M08fum</strain>
    </source>
</reference>
<dbReference type="InterPro" id="IPR045375">
    <property type="entry name" value="Put_radical_SAM-like_N"/>
</dbReference>
<organism evidence="4 5">
    <name type="scientific">Pelovirga terrestris</name>
    <dbReference type="NCBI Taxonomy" id="2771352"/>
    <lineage>
        <taxon>Bacteria</taxon>
        <taxon>Pseudomonadati</taxon>
        <taxon>Thermodesulfobacteriota</taxon>
        <taxon>Desulfuromonadia</taxon>
        <taxon>Geobacterales</taxon>
        <taxon>Geobacteraceae</taxon>
        <taxon>Pelovirga</taxon>
    </lineage>
</organism>
<sequence length="437" mass="48293">MIAIERIEPGSFADEAGLCADDQLVTINAIPINDLIDYYRAMEAEHLVIEVFRLGEILVVECEKFADEEIGLEVAHPQPQQCGNQCLFCFVHQLPKGLRHSLYIKDEDYRFSYLYGSFITLTNVSEADLQRIVTDKLSPLYISVHATDPLIRNHLLGCQVPAILPLLTQLAAADIQLHCQIVLCPGINDGPVLQQTIEELATLSPQVNSIAVVPVGLTRFRERLPVLQVPNQAEAARCIGQIRDIQQQFLQKLGTRLVFAADEMYQLADMPLPAFDEYEEFPQLDNGVGLVAHFQAEAEEALLEAEPLDLKSAVVVTGQSFFFHLQEVVKRMGLRTGVDIEVVAVGNDFFGSSVSVAGLVTGIDLVRQLRDMIKGRPLLLPDVMLKADEQRFLDNMHIDELRCALGVAVVVVESSAWGLLEGLELLAGGPVDIVRCS</sequence>
<dbReference type="InterPro" id="IPR036034">
    <property type="entry name" value="PDZ_sf"/>
</dbReference>
<gene>
    <name evidence="4" type="ORF">ICT70_00715</name>
</gene>
<dbReference type="AlphaFoldDB" id="A0A8J6QLL7"/>
<dbReference type="EMBL" id="JACWUN010000001">
    <property type="protein sequence ID" value="MBD1399188.1"/>
    <property type="molecule type" value="Genomic_DNA"/>
</dbReference>
<feature type="domain" description="PDZ" evidence="2">
    <location>
        <begin position="4"/>
        <end position="47"/>
    </location>
</feature>
<evidence type="ECO:0000313" key="4">
    <source>
        <dbReference type="EMBL" id="MBD1399188.1"/>
    </source>
</evidence>
<dbReference type="SUPFAM" id="SSF50156">
    <property type="entry name" value="PDZ domain-like"/>
    <property type="match status" value="1"/>
</dbReference>
<dbReference type="RefSeq" id="WP_191153463.1">
    <property type="nucleotide sequence ID" value="NZ_JACWUN010000001.1"/>
</dbReference>
<dbReference type="SUPFAM" id="SSF102114">
    <property type="entry name" value="Radical SAM enzymes"/>
    <property type="match status" value="1"/>
</dbReference>